<organism evidence="2">
    <name type="scientific">uncultured Sulfurovum sp</name>
    <dbReference type="NCBI Taxonomy" id="269237"/>
    <lineage>
        <taxon>Bacteria</taxon>
        <taxon>Pseudomonadati</taxon>
        <taxon>Campylobacterota</taxon>
        <taxon>Epsilonproteobacteria</taxon>
        <taxon>Campylobacterales</taxon>
        <taxon>Sulfurovaceae</taxon>
        <taxon>Sulfurovum</taxon>
        <taxon>environmental samples</taxon>
    </lineage>
</organism>
<dbReference type="EMBL" id="CACVAR010000205">
    <property type="protein sequence ID" value="CAA6811132.1"/>
    <property type="molecule type" value="Genomic_DNA"/>
</dbReference>
<dbReference type="AlphaFoldDB" id="A0A6S6SY62"/>
<dbReference type="PROSITE" id="PS51257">
    <property type="entry name" value="PROKAR_LIPOPROTEIN"/>
    <property type="match status" value="1"/>
</dbReference>
<accession>A0A6S6SY62</accession>
<keyword evidence="1" id="KW-0812">Transmembrane</keyword>
<sequence length="61" mass="6803">MRSSSIIIFGVFSAILLIISCVSFNVSRFYNELEVATPLINLNSKPTIILRDRSSAINRSN</sequence>
<feature type="transmembrane region" description="Helical" evidence="1">
    <location>
        <begin position="6"/>
        <end position="26"/>
    </location>
</feature>
<reference evidence="2" key="1">
    <citation type="submission" date="2020-01" db="EMBL/GenBank/DDBJ databases">
        <authorList>
            <person name="Meier V. D."/>
            <person name="Meier V D."/>
        </authorList>
    </citation>
    <scope>NUCLEOTIDE SEQUENCE</scope>
    <source>
        <strain evidence="2">HLG_WM_MAG_03</strain>
    </source>
</reference>
<evidence type="ECO:0008006" key="3">
    <source>
        <dbReference type="Google" id="ProtNLM"/>
    </source>
</evidence>
<keyword evidence="1" id="KW-1133">Transmembrane helix</keyword>
<name>A0A6S6SY62_9BACT</name>
<evidence type="ECO:0000256" key="1">
    <source>
        <dbReference type="SAM" id="Phobius"/>
    </source>
</evidence>
<protein>
    <recommendedName>
        <fullName evidence="3">Lipoprotein</fullName>
    </recommendedName>
</protein>
<gene>
    <name evidence="2" type="ORF">HELGO_WM16173</name>
</gene>
<keyword evidence="1" id="KW-0472">Membrane</keyword>
<proteinExistence type="predicted"/>
<evidence type="ECO:0000313" key="2">
    <source>
        <dbReference type="EMBL" id="CAA6811132.1"/>
    </source>
</evidence>